<dbReference type="GO" id="GO:0051015">
    <property type="term" value="F:actin filament binding"/>
    <property type="evidence" value="ECO:0007669"/>
    <property type="project" value="InterPro"/>
</dbReference>
<feature type="compositionally biased region" description="Basic and acidic residues" evidence="3">
    <location>
        <begin position="647"/>
        <end position="666"/>
    </location>
</feature>
<feature type="domain" description="Calponin-homology (CH)" evidence="4">
    <location>
        <begin position="1"/>
        <end position="124"/>
    </location>
</feature>
<dbReference type="Gene3D" id="1.10.418.10">
    <property type="entry name" value="Calponin-like domain"/>
    <property type="match status" value="3"/>
</dbReference>
<dbReference type="InterPro" id="IPR039959">
    <property type="entry name" value="Fimbrin/Plastin"/>
</dbReference>
<dbReference type="SMART" id="SM00033">
    <property type="entry name" value="CH"/>
    <property type="match status" value="2"/>
</dbReference>
<dbReference type="PROSITE" id="PS50021">
    <property type="entry name" value="CH"/>
    <property type="match status" value="2"/>
</dbReference>
<keyword evidence="1" id="KW-0677">Repeat</keyword>
<dbReference type="InterPro" id="IPR036872">
    <property type="entry name" value="CH_dom_sf"/>
</dbReference>
<dbReference type="GO" id="GO:0005737">
    <property type="term" value="C:cytoplasm"/>
    <property type="evidence" value="ECO:0007669"/>
    <property type="project" value="TreeGrafter"/>
</dbReference>
<dbReference type="AlphaFoldDB" id="X6MB19"/>
<dbReference type="PANTHER" id="PTHR19961">
    <property type="entry name" value="FIMBRIN/PLASTIN"/>
    <property type="match status" value="1"/>
</dbReference>
<organism evidence="5 6">
    <name type="scientific">Reticulomyxa filosa</name>
    <dbReference type="NCBI Taxonomy" id="46433"/>
    <lineage>
        <taxon>Eukaryota</taxon>
        <taxon>Sar</taxon>
        <taxon>Rhizaria</taxon>
        <taxon>Retaria</taxon>
        <taxon>Foraminifera</taxon>
        <taxon>Monothalamids</taxon>
        <taxon>Reticulomyxidae</taxon>
        <taxon>Reticulomyxa</taxon>
    </lineage>
</organism>
<dbReference type="EMBL" id="ASPP01023582">
    <property type="protein sequence ID" value="ETO10230.1"/>
    <property type="molecule type" value="Genomic_DNA"/>
</dbReference>
<dbReference type="Proteomes" id="UP000023152">
    <property type="component" value="Unassembled WGS sequence"/>
</dbReference>
<keyword evidence="6" id="KW-1185">Reference proteome</keyword>
<evidence type="ECO:0000259" key="4">
    <source>
        <dbReference type="PROSITE" id="PS50021"/>
    </source>
</evidence>
<feature type="region of interest" description="Disordered" evidence="3">
    <location>
        <begin position="621"/>
        <end position="666"/>
    </location>
</feature>
<gene>
    <name evidence="5" type="ORF">RFI_27148</name>
</gene>
<sequence length="666" mass="76290">MIEFIKRPNHLSLPQELSYYIPLDQTAPEKHIFNQLKDGVVFCLLLNAIQPQCIDLRYVNIPKADPQKNPLNKTQVYENFLLVLSTAQSLGISTIQYNLDHFIDASKNYECVKDLLLHLIDAHVDKLINYSKFPELIRLQKTNEDDKTLEGLTSEMWLTRWINHTLGVLLFFFFFFPLNLNTNWSLLCLYLHSYHIENIDGDQLSENSSQFYVIFAFKLFKVFHEKGLPKLLQMERDGVLQRIAGHVNTIDVQVPDLKSTDRNLHKLILAHMFMSNHGLKPLTEQERIERALDNYKYQEEFREHLNEIEALIHWIRSLVPDEYFKEKCSPSQNFFVVVLSHMHSRAKGDLMNGILLLKILDRIHPGSVNWMKVKIAPKNKWDSVLNCNLVVEIISNEPFDLKTTNIGGVDIADGKLKAILSITGQIQRYFMIKTLKELKFAGKYVTDDQIREWSNSIALQSPHQFSQPIKKWNDRSLSTGLYFLDLLAVLDTSKTLFDPVQFSCFFPLFVLGGQSNSIIITKTSVHKDFSLDESSGIDEAALVEKKKSNISAAITLTRKLGGILFVHMEDLIEAKSQATLTIVATILAVGLRMGNFARSFEQRVSVIPKDIPKDIPKVNPVEPNTTEIKKEIPDNSTISDTANSELKTSDEKNITVIENEEKKSQE</sequence>
<dbReference type="GO" id="GO:0051639">
    <property type="term" value="P:actin filament network formation"/>
    <property type="evidence" value="ECO:0007669"/>
    <property type="project" value="TreeGrafter"/>
</dbReference>
<dbReference type="Pfam" id="PF00307">
    <property type="entry name" value="CH"/>
    <property type="match status" value="2"/>
</dbReference>
<dbReference type="InterPro" id="IPR001715">
    <property type="entry name" value="CH_dom"/>
</dbReference>
<evidence type="ECO:0000256" key="1">
    <source>
        <dbReference type="ARBA" id="ARBA00022737"/>
    </source>
</evidence>
<feature type="compositionally biased region" description="Polar residues" evidence="3">
    <location>
        <begin position="634"/>
        <end position="646"/>
    </location>
</feature>
<evidence type="ECO:0000313" key="6">
    <source>
        <dbReference type="Proteomes" id="UP000023152"/>
    </source>
</evidence>
<dbReference type="SUPFAM" id="SSF47576">
    <property type="entry name" value="Calponin-homology domain, CH-domain"/>
    <property type="match status" value="1"/>
</dbReference>
<dbReference type="OrthoDB" id="431378at2759"/>
<evidence type="ECO:0000313" key="5">
    <source>
        <dbReference type="EMBL" id="ETO10230.1"/>
    </source>
</evidence>
<accession>X6MB19</accession>
<comment type="caution">
    <text evidence="5">The sequence shown here is derived from an EMBL/GenBank/DDBJ whole genome shotgun (WGS) entry which is preliminary data.</text>
</comment>
<proteinExistence type="predicted"/>
<evidence type="ECO:0000256" key="3">
    <source>
        <dbReference type="SAM" id="MobiDB-lite"/>
    </source>
</evidence>
<name>X6MB19_RETFI</name>
<keyword evidence="2" id="KW-0009">Actin-binding</keyword>
<protein>
    <recommendedName>
        <fullName evidence="4">Calponin-homology (CH) domain-containing protein</fullName>
    </recommendedName>
</protein>
<reference evidence="5 6" key="1">
    <citation type="journal article" date="2013" name="Curr. Biol.">
        <title>The Genome of the Foraminiferan Reticulomyxa filosa.</title>
        <authorList>
            <person name="Glockner G."/>
            <person name="Hulsmann N."/>
            <person name="Schleicher M."/>
            <person name="Noegel A.A."/>
            <person name="Eichinger L."/>
            <person name="Gallinger C."/>
            <person name="Pawlowski J."/>
            <person name="Sierra R."/>
            <person name="Euteneuer U."/>
            <person name="Pillet L."/>
            <person name="Moustafa A."/>
            <person name="Platzer M."/>
            <person name="Groth M."/>
            <person name="Szafranski K."/>
            <person name="Schliwa M."/>
        </authorList>
    </citation>
    <scope>NUCLEOTIDE SEQUENCE [LARGE SCALE GENOMIC DNA]</scope>
</reference>
<dbReference type="GO" id="GO:0005884">
    <property type="term" value="C:actin filament"/>
    <property type="evidence" value="ECO:0007669"/>
    <property type="project" value="TreeGrafter"/>
</dbReference>
<dbReference type="GO" id="GO:0032432">
    <property type="term" value="C:actin filament bundle"/>
    <property type="evidence" value="ECO:0007669"/>
    <property type="project" value="TreeGrafter"/>
</dbReference>
<evidence type="ECO:0000256" key="2">
    <source>
        <dbReference type="ARBA" id="ARBA00023203"/>
    </source>
</evidence>
<dbReference type="PANTHER" id="PTHR19961:SF18">
    <property type="entry name" value="FI19014P1"/>
    <property type="match status" value="1"/>
</dbReference>
<feature type="domain" description="Calponin-homology (CH)" evidence="4">
    <location>
        <begin position="305"/>
        <end position="431"/>
    </location>
</feature>
<dbReference type="GO" id="GO:0051017">
    <property type="term" value="P:actin filament bundle assembly"/>
    <property type="evidence" value="ECO:0007669"/>
    <property type="project" value="InterPro"/>
</dbReference>